<sequence>MCLIGLLLPFKHKHESRKHKSKSSGHRRSGHRHSGRSRRDEPRRRDKDESKDKSLLTEDAVARLCLSLEQSLIDEQRRWRHQDRLDRLEMDRLGLEREQQSPPPSEEAPPYSFRDDTAARQPTTPEPQYQSGVADSPACRRDSLGAVYCCRNCICARCGSANAKCPTIPELDDTRVRAFTASGAETRRRRA</sequence>
<evidence type="ECO:0000313" key="3">
    <source>
        <dbReference type="Proteomes" id="UP001302745"/>
    </source>
</evidence>
<feature type="region of interest" description="Disordered" evidence="1">
    <location>
        <begin position="13"/>
        <end position="53"/>
    </location>
</feature>
<name>A0AAN6VFX5_9PEZI</name>
<feature type="compositionally biased region" description="Polar residues" evidence="1">
    <location>
        <begin position="120"/>
        <end position="133"/>
    </location>
</feature>
<feature type="compositionally biased region" description="Basic and acidic residues" evidence="1">
    <location>
        <begin position="37"/>
        <end position="53"/>
    </location>
</feature>
<comment type="caution">
    <text evidence="2">The sequence shown here is derived from an EMBL/GenBank/DDBJ whole genome shotgun (WGS) entry which is preliminary data.</text>
</comment>
<dbReference type="Proteomes" id="UP001302745">
    <property type="component" value="Unassembled WGS sequence"/>
</dbReference>
<reference evidence="2" key="2">
    <citation type="submission" date="2023-05" db="EMBL/GenBank/DDBJ databases">
        <authorList>
            <consortium name="Lawrence Berkeley National Laboratory"/>
            <person name="Steindorff A."/>
            <person name="Hensen N."/>
            <person name="Bonometti L."/>
            <person name="Westerberg I."/>
            <person name="Brannstrom I.O."/>
            <person name="Guillou S."/>
            <person name="Cros-Aarteil S."/>
            <person name="Calhoun S."/>
            <person name="Haridas S."/>
            <person name="Kuo A."/>
            <person name="Mondo S."/>
            <person name="Pangilinan J."/>
            <person name="Riley R."/>
            <person name="Labutti K."/>
            <person name="Andreopoulos B."/>
            <person name="Lipzen A."/>
            <person name="Chen C."/>
            <person name="Yanf M."/>
            <person name="Daum C."/>
            <person name="Ng V."/>
            <person name="Clum A."/>
            <person name="Ohm R."/>
            <person name="Martin F."/>
            <person name="Silar P."/>
            <person name="Natvig D."/>
            <person name="Lalanne C."/>
            <person name="Gautier V."/>
            <person name="Ament-Velasquez S.L."/>
            <person name="Kruys A."/>
            <person name="Hutchinson M.I."/>
            <person name="Powell A.J."/>
            <person name="Barry K."/>
            <person name="Miller A.N."/>
            <person name="Grigoriev I.V."/>
            <person name="Debuchy R."/>
            <person name="Gladieux P."/>
            <person name="Thoren M.H."/>
            <person name="Johannesson H."/>
        </authorList>
    </citation>
    <scope>NUCLEOTIDE SEQUENCE</scope>
    <source>
        <strain evidence="2">CBS 538.74</strain>
    </source>
</reference>
<gene>
    <name evidence="2" type="ORF">C8A00DRAFT_46228</name>
</gene>
<proteinExistence type="predicted"/>
<dbReference type="AlphaFoldDB" id="A0AAN6VFX5"/>
<protein>
    <submittedName>
        <fullName evidence="2">Uncharacterized protein</fullName>
    </submittedName>
</protein>
<organism evidence="2 3">
    <name type="scientific">Chaetomidium leptoderma</name>
    <dbReference type="NCBI Taxonomy" id="669021"/>
    <lineage>
        <taxon>Eukaryota</taxon>
        <taxon>Fungi</taxon>
        <taxon>Dikarya</taxon>
        <taxon>Ascomycota</taxon>
        <taxon>Pezizomycotina</taxon>
        <taxon>Sordariomycetes</taxon>
        <taxon>Sordariomycetidae</taxon>
        <taxon>Sordariales</taxon>
        <taxon>Chaetomiaceae</taxon>
        <taxon>Chaetomidium</taxon>
    </lineage>
</organism>
<evidence type="ECO:0000313" key="2">
    <source>
        <dbReference type="EMBL" id="KAK4150349.1"/>
    </source>
</evidence>
<dbReference type="EMBL" id="MU857078">
    <property type="protein sequence ID" value="KAK4150349.1"/>
    <property type="molecule type" value="Genomic_DNA"/>
</dbReference>
<feature type="region of interest" description="Disordered" evidence="1">
    <location>
        <begin position="94"/>
        <end position="137"/>
    </location>
</feature>
<keyword evidence="3" id="KW-1185">Reference proteome</keyword>
<feature type="compositionally biased region" description="Basic residues" evidence="1">
    <location>
        <begin position="13"/>
        <end position="36"/>
    </location>
</feature>
<reference evidence="2" key="1">
    <citation type="journal article" date="2023" name="Mol. Phylogenet. Evol.">
        <title>Genome-scale phylogeny and comparative genomics of the fungal order Sordariales.</title>
        <authorList>
            <person name="Hensen N."/>
            <person name="Bonometti L."/>
            <person name="Westerberg I."/>
            <person name="Brannstrom I.O."/>
            <person name="Guillou S."/>
            <person name="Cros-Aarteil S."/>
            <person name="Calhoun S."/>
            <person name="Haridas S."/>
            <person name="Kuo A."/>
            <person name="Mondo S."/>
            <person name="Pangilinan J."/>
            <person name="Riley R."/>
            <person name="LaButti K."/>
            <person name="Andreopoulos B."/>
            <person name="Lipzen A."/>
            <person name="Chen C."/>
            <person name="Yan M."/>
            <person name="Daum C."/>
            <person name="Ng V."/>
            <person name="Clum A."/>
            <person name="Steindorff A."/>
            <person name="Ohm R.A."/>
            <person name="Martin F."/>
            <person name="Silar P."/>
            <person name="Natvig D.O."/>
            <person name="Lalanne C."/>
            <person name="Gautier V."/>
            <person name="Ament-Velasquez S.L."/>
            <person name="Kruys A."/>
            <person name="Hutchinson M.I."/>
            <person name="Powell A.J."/>
            <person name="Barry K."/>
            <person name="Miller A.N."/>
            <person name="Grigoriev I.V."/>
            <person name="Debuchy R."/>
            <person name="Gladieux P."/>
            <person name="Hiltunen Thoren M."/>
            <person name="Johannesson H."/>
        </authorList>
    </citation>
    <scope>NUCLEOTIDE SEQUENCE</scope>
    <source>
        <strain evidence="2">CBS 538.74</strain>
    </source>
</reference>
<accession>A0AAN6VFX5</accession>
<evidence type="ECO:0000256" key="1">
    <source>
        <dbReference type="SAM" id="MobiDB-lite"/>
    </source>
</evidence>